<accession>A0A9D2Q553</accession>
<dbReference type="InterPro" id="IPR037010">
    <property type="entry name" value="VitB12-dep_Met_synth_activ_sf"/>
</dbReference>
<reference evidence="2" key="1">
    <citation type="journal article" date="2021" name="PeerJ">
        <title>Extensive microbial diversity within the chicken gut microbiome revealed by metagenomics and culture.</title>
        <authorList>
            <person name="Gilroy R."/>
            <person name="Ravi A."/>
            <person name="Getino M."/>
            <person name="Pursley I."/>
            <person name="Horton D.L."/>
            <person name="Alikhan N.F."/>
            <person name="Baker D."/>
            <person name="Gharbi K."/>
            <person name="Hall N."/>
            <person name="Watson M."/>
            <person name="Adriaenssens E.M."/>
            <person name="Foster-Nyarko E."/>
            <person name="Jarju S."/>
            <person name="Secka A."/>
            <person name="Antonio M."/>
            <person name="Oren A."/>
            <person name="Chaudhuri R.R."/>
            <person name="La Ragione R."/>
            <person name="Hildebrand F."/>
            <person name="Pallen M.J."/>
        </authorList>
    </citation>
    <scope>NUCLEOTIDE SEQUENCE</scope>
    <source>
        <strain evidence="2">5933</strain>
    </source>
</reference>
<dbReference type="Gene3D" id="3.40.109.40">
    <property type="match status" value="1"/>
</dbReference>
<reference evidence="2" key="2">
    <citation type="submission" date="2021-04" db="EMBL/GenBank/DDBJ databases">
        <authorList>
            <person name="Gilroy R."/>
        </authorList>
    </citation>
    <scope>NUCLEOTIDE SEQUENCE</scope>
    <source>
        <strain evidence="2">5933</strain>
    </source>
</reference>
<dbReference type="Proteomes" id="UP000823918">
    <property type="component" value="Unassembled WGS sequence"/>
</dbReference>
<comment type="caution">
    <text evidence="2">The sequence shown here is derived from an EMBL/GenBank/DDBJ whole genome shotgun (WGS) entry which is preliminary data.</text>
</comment>
<organism evidence="2 3">
    <name type="scientific">Candidatus Ruthenibacterium merdavium</name>
    <dbReference type="NCBI Taxonomy" id="2838752"/>
    <lineage>
        <taxon>Bacteria</taxon>
        <taxon>Bacillati</taxon>
        <taxon>Bacillota</taxon>
        <taxon>Clostridia</taxon>
        <taxon>Eubacteriales</taxon>
        <taxon>Oscillospiraceae</taxon>
        <taxon>Ruthenibacterium</taxon>
    </lineage>
</organism>
<sequence length="220" mass="23536">MDLSLPEALSVEEAASILGASKGLDERTRTLIEKAFSEVRRAASPKMCFVRVEQAALSELIQGRDLSRHLKQCDAAVLFAVTLGSGVDALLRRTQLTDMAYAVIMDAAASVAAESVAEQAQEYLVQQTKEKGRYLTGRFSPGYGDSPLALQSIFLTRLDAQRKIGLCATDTCLLTPRKSITAICGEADVPVKGALAGCATCALRETCQKRKEGNPCHGAV</sequence>
<evidence type="ECO:0000313" key="2">
    <source>
        <dbReference type="EMBL" id="HJC72128.1"/>
    </source>
</evidence>
<gene>
    <name evidence="2" type="ORF">H9698_04965</name>
</gene>
<dbReference type="GO" id="GO:0008705">
    <property type="term" value="F:methionine synthase activity"/>
    <property type="evidence" value="ECO:0007669"/>
    <property type="project" value="InterPro"/>
</dbReference>
<proteinExistence type="predicted"/>
<evidence type="ECO:0000259" key="1">
    <source>
        <dbReference type="Pfam" id="PF02965"/>
    </source>
</evidence>
<dbReference type="EMBL" id="DWWA01000024">
    <property type="protein sequence ID" value="HJC72128.1"/>
    <property type="molecule type" value="Genomic_DNA"/>
</dbReference>
<dbReference type="InterPro" id="IPR004223">
    <property type="entry name" value="VitB12-dep_Met_synth_activ_dom"/>
</dbReference>
<dbReference type="SUPFAM" id="SSF56507">
    <property type="entry name" value="Methionine synthase activation domain-like"/>
    <property type="match status" value="1"/>
</dbReference>
<evidence type="ECO:0000313" key="3">
    <source>
        <dbReference type="Proteomes" id="UP000823918"/>
    </source>
</evidence>
<feature type="domain" description="AdoMet activation" evidence="1">
    <location>
        <begin position="71"/>
        <end position="183"/>
    </location>
</feature>
<dbReference type="AlphaFoldDB" id="A0A9D2Q553"/>
<name>A0A9D2Q553_9FIRM</name>
<protein>
    <submittedName>
        <fullName evidence="2">Methionine synthase</fullName>
    </submittedName>
</protein>
<dbReference type="Pfam" id="PF02965">
    <property type="entry name" value="Met_synt_B12"/>
    <property type="match status" value="1"/>
</dbReference>